<dbReference type="CDD" id="cd05387">
    <property type="entry name" value="BY-kinase"/>
    <property type="match status" value="1"/>
</dbReference>
<evidence type="ECO:0000256" key="1">
    <source>
        <dbReference type="ARBA" id="ARBA00004429"/>
    </source>
</evidence>
<protein>
    <recommendedName>
        <fullName evidence="4">non-specific protein-tyrosine kinase</fullName>
        <ecNumber evidence="4">2.7.10.2</ecNumber>
    </recommendedName>
</protein>
<evidence type="ECO:0000256" key="15">
    <source>
        <dbReference type="ARBA" id="ARBA00051245"/>
    </source>
</evidence>
<dbReference type="EMBL" id="JADBEC010000002">
    <property type="protein sequence ID" value="MBE1507161.1"/>
    <property type="molecule type" value="Genomic_DNA"/>
</dbReference>
<keyword evidence="9" id="KW-0547">Nucleotide-binding</keyword>
<dbReference type="NCBIfam" id="TIGR01007">
    <property type="entry name" value="eps_fam"/>
    <property type="match status" value="1"/>
</dbReference>
<keyword evidence="5" id="KW-1003">Cell membrane</keyword>
<keyword evidence="14" id="KW-0829">Tyrosine-protein kinase</keyword>
<dbReference type="InterPro" id="IPR005702">
    <property type="entry name" value="Wzc-like_C"/>
</dbReference>
<organism evidence="21 22">
    <name type="scientific">Rhizobium viscosum</name>
    <name type="common">Arthrobacter viscosus</name>
    <dbReference type="NCBI Taxonomy" id="1673"/>
    <lineage>
        <taxon>Bacteria</taxon>
        <taxon>Pseudomonadati</taxon>
        <taxon>Pseudomonadota</taxon>
        <taxon>Alphaproteobacteria</taxon>
        <taxon>Hyphomicrobiales</taxon>
        <taxon>Rhizobiaceae</taxon>
        <taxon>Rhizobium/Agrobacterium group</taxon>
        <taxon>Rhizobium</taxon>
    </lineage>
</organism>
<proteinExistence type="inferred from homology"/>
<feature type="domain" description="Tyrosine-protein kinase G-rich" evidence="20">
    <location>
        <begin position="391"/>
        <end position="469"/>
    </location>
</feature>
<dbReference type="InterPro" id="IPR050445">
    <property type="entry name" value="Bact_polysacc_biosynth/exp"/>
</dbReference>
<keyword evidence="8 17" id="KW-0812">Transmembrane</keyword>
<comment type="caution">
    <text evidence="21">The sequence shown here is derived from an EMBL/GenBank/DDBJ whole genome shotgun (WGS) entry which is preliminary data.</text>
</comment>
<evidence type="ECO:0000256" key="6">
    <source>
        <dbReference type="ARBA" id="ARBA00022519"/>
    </source>
</evidence>
<keyword evidence="10" id="KW-0418">Kinase</keyword>
<evidence type="ECO:0000256" key="16">
    <source>
        <dbReference type="SAM" id="Coils"/>
    </source>
</evidence>
<evidence type="ECO:0000256" key="10">
    <source>
        <dbReference type="ARBA" id="ARBA00022777"/>
    </source>
</evidence>
<evidence type="ECO:0000313" key="21">
    <source>
        <dbReference type="EMBL" id="MBE1507161.1"/>
    </source>
</evidence>
<keyword evidence="12 17" id="KW-1133">Transmembrane helix</keyword>
<accession>A0ABR9IVF0</accession>
<dbReference type="InterPro" id="IPR025669">
    <property type="entry name" value="AAA_dom"/>
</dbReference>
<evidence type="ECO:0000256" key="13">
    <source>
        <dbReference type="ARBA" id="ARBA00023136"/>
    </source>
</evidence>
<dbReference type="SUPFAM" id="SSF52540">
    <property type="entry name" value="P-loop containing nucleoside triphosphate hydrolases"/>
    <property type="match status" value="1"/>
</dbReference>
<comment type="similarity">
    <text evidence="3">Belongs to the etk/wzc family.</text>
</comment>
<dbReference type="PANTHER" id="PTHR32309:SF13">
    <property type="entry name" value="FERRIC ENTEROBACTIN TRANSPORT PROTEIN FEPE"/>
    <property type="match status" value="1"/>
</dbReference>
<dbReference type="Gene3D" id="3.40.50.300">
    <property type="entry name" value="P-loop containing nucleotide triphosphate hydrolases"/>
    <property type="match status" value="1"/>
</dbReference>
<dbReference type="RefSeq" id="WP_192730940.1">
    <property type="nucleotide sequence ID" value="NZ_BAAAVL010000004.1"/>
</dbReference>
<name>A0ABR9IVF0_RHIVS</name>
<keyword evidence="13 17" id="KW-0472">Membrane</keyword>
<comment type="catalytic activity">
    <reaction evidence="15">
        <text>L-tyrosyl-[protein] + ATP = O-phospho-L-tyrosyl-[protein] + ADP + H(+)</text>
        <dbReference type="Rhea" id="RHEA:10596"/>
        <dbReference type="Rhea" id="RHEA-COMP:10136"/>
        <dbReference type="Rhea" id="RHEA-COMP:20101"/>
        <dbReference type="ChEBI" id="CHEBI:15378"/>
        <dbReference type="ChEBI" id="CHEBI:30616"/>
        <dbReference type="ChEBI" id="CHEBI:46858"/>
        <dbReference type="ChEBI" id="CHEBI:61978"/>
        <dbReference type="ChEBI" id="CHEBI:456216"/>
        <dbReference type="EC" id="2.7.10.2"/>
    </reaction>
</comment>
<evidence type="ECO:0000256" key="3">
    <source>
        <dbReference type="ARBA" id="ARBA00008883"/>
    </source>
</evidence>
<dbReference type="InterPro" id="IPR005700">
    <property type="entry name" value="EPS_ExoP-like"/>
</dbReference>
<keyword evidence="11" id="KW-0067">ATP-binding</keyword>
<evidence type="ECO:0000256" key="5">
    <source>
        <dbReference type="ARBA" id="ARBA00022475"/>
    </source>
</evidence>
<comment type="subcellular location">
    <subcellularLocation>
        <location evidence="1">Cell inner membrane</location>
        <topology evidence="1">Multi-pass membrane protein</topology>
    </subcellularLocation>
</comment>
<dbReference type="NCBIfam" id="TIGR01005">
    <property type="entry name" value="eps_transp_fam"/>
    <property type="match status" value="1"/>
</dbReference>
<evidence type="ECO:0000259" key="20">
    <source>
        <dbReference type="Pfam" id="PF13807"/>
    </source>
</evidence>
<evidence type="ECO:0000256" key="14">
    <source>
        <dbReference type="ARBA" id="ARBA00023137"/>
    </source>
</evidence>
<dbReference type="EC" id="2.7.10.2" evidence="4"/>
<dbReference type="Pfam" id="PF13807">
    <property type="entry name" value="GNVR"/>
    <property type="match status" value="1"/>
</dbReference>
<dbReference type="InterPro" id="IPR032807">
    <property type="entry name" value="GNVR"/>
</dbReference>
<evidence type="ECO:0000256" key="9">
    <source>
        <dbReference type="ARBA" id="ARBA00022741"/>
    </source>
</evidence>
<dbReference type="InterPro" id="IPR027417">
    <property type="entry name" value="P-loop_NTPase"/>
</dbReference>
<feature type="domain" description="Polysaccharide chain length determinant N-terminal" evidence="18">
    <location>
        <begin position="23"/>
        <end position="114"/>
    </location>
</feature>
<evidence type="ECO:0000256" key="8">
    <source>
        <dbReference type="ARBA" id="ARBA00022692"/>
    </source>
</evidence>
<keyword evidence="7" id="KW-0808">Transferase</keyword>
<dbReference type="Pfam" id="PF13614">
    <property type="entry name" value="AAA_31"/>
    <property type="match status" value="1"/>
</dbReference>
<feature type="transmembrane region" description="Helical" evidence="17">
    <location>
        <begin position="40"/>
        <end position="59"/>
    </location>
</feature>
<dbReference type="Pfam" id="PF02706">
    <property type="entry name" value="Wzz"/>
    <property type="match status" value="1"/>
</dbReference>
<feature type="domain" description="AAA" evidence="19">
    <location>
        <begin position="554"/>
        <end position="676"/>
    </location>
</feature>
<dbReference type="PANTHER" id="PTHR32309">
    <property type="entry name" value="TYROSINE-PROTEIN KINASE"/>
    <property type="match status" value="1"/>
</dbReference>
<keyword evidence="22" id="KW-1185">Reference proteome</keyword>
<evidence type="ECO:0000313" key="22">
    <source>
        <dbReference type="Proteomes" id="UP000620262"/>
    </source>
</evidence>
<evidence type="ECO:0000256" key="11">
    <source>
        <dbReference type="ARBA" id="ARBA00022840"/>
    </source>
</evidence>
<dbReference type="Proteomes" id="UP000620262">
    <property type="component" value="Unassembled WGS sequence"/>
</dbReference>
<keyword evidence="16" id="KW-0175">Coiled coil</keyword>
<dbReference type="InterPro" id="IPR003856">
    <property type="entry name" value="LPS_length_determ_N"/>
</dbReference>
<evidence type="ECO:0000256" key="12">
    <source>
        <dbReference type="ARBA" id="ARBA00022989"/>
    </source>
</evidence>
<evidence type="ECO:0000256" key="2">
    <source>
        <dbReference type="ARBA" id="ARBA00007316"/>
    </source>
</evidence>
<gene>
    <name evidence="21" type="ORF">H4W29_004406</name>
</gene>
<feature type="coiled-coil region" evidence="16">
    <location>
        <begin position="350"/>
        <end position="415"/>
    </location>
</feature>
<evidence type="ECO:0000256" key="17">
    <source>
        <dbReference type="SAM" id="Phobius"/>
    </source>
</evidence>
<evidence type="ECO:0000259" key="19">
    <source>
        <dbReference type="Pfam" id="PF13614"/>
    </source>
</evidence>
<evidence type="ECO:0000256" key="4">
    <source>
        <dbReference type="ARBA" id="ARBA00011903"/>
    </source>
</evidence>
<keyword evidence="6" id="KW-0997">Cell inner membrane</keyword>
<sequence>MLSPDKVTEHANEEWEHSESRDAIDVEKLIAIAARQWRPVAISAFLFLVLGIIYIVTAVPKYTASSSVLIDRGNSELLSQLSNAGVPVEDDSSVLSEVELFNSDTISSAVIDKLKLLDNPEFTSPDNSPISMLRSLLKFRSWFASEDADDVDSKRRDAAQKLTDNMDVERIGRTYALSVSYTSTSPDLAAKIAGSIADAYLVDKLNSKYEATRRASNWLQERIDELRQKALESDLAVQKFRTANGLFNTGGQYQLLSDQQLSELTTQLISAQAETAKAQAKYDRVKSIIDNKRTDAIVTDVLDNSISNDLRKKYLEASKVEADISARLGPDHIQAVRLRSEMAEYQRLMFEELNRIAESYQSELQVAQTREKSLQDNVTQATSVTAAAGETQVQLRELERTADTYRNLYQTFLARYQEATQQQSFPITEARIITKPQVPTSASAPKKPLVLALALVLGSLFGGGIGAYREFRDRFFRTGDQVRDVLSLEYIGHVPAVDAKEAANGASEVESTRGLQTGNGITNYVVNHPLSAFAETMRSAKIAVDMENPSSRSKVIGVISSLPGEGKSTIAINLAQLLAMQGSRTLLIDADLRNPGATRAIGRHAEQGILEALLEGRPLKDVLLLDSKTRLAFLPAVVKRRVPHSSDLLSSSIMANMLDELKAHFDYIVLDLPPLGPVVDARAISPMLDASLAVIEWGRTSRRVVRTTFAVQPELMQKCIGVVLNKVDTEKLKLYRSYGSGEYYYNRYSAYYHES</sequence>
<comment type="similarity">
    <text evidence="2">Belongs to the CpsD/CapB family.</text>
</comment>
<evidence type="ECO:0000259" key="18">
    <source>
        <dbReference type="Pfam" id="PF02706"/>
    </source>
</evidence>
<reference evidence="21 22" key="1">
    <citation type="submission" date="2020-10" db="EMBL/GenBank/DDBJ databases">
        <title>Sequencing the genomes of 1000 actinobacteria strains.</title>
        <authorList>
            <person name="Klenk H.-P."/>
        </authorList>
    </citation>
    <scope>NUCLEOTIDE SEQUENCE [LARGE SCALE GENOMIC DNA]</scope>
    <source>
        <strain evidence="21 22">DSM 7307</strain>
    </source>
</reference>
<evidence type="ECO:0000256" key="7">
    <source>
        <dbReference type="ARBA" id="ARBA00022679"/>
    </source>
</evidence>